<evidence type="ECO:0000256" key="3">
    <source>
        <dbReference type="ARBA" id="ARBA00022692"/>
    </source>
</evidence>
<gene>
    <name evidence="9" type="ORF">M569_06056</name>
</gene>
<dbReference type="AlphaFoldDB" id="S8E8C5"/>
<evidence type="ECO:0008006" key="11">
    <source>
        <dbReference type="Google" id="ProtNLM"/>
    </source>
</evidence>
<keyword evidence="4" id="KW-0611">Plant defense</keyword>
<dbReference type="OrthoDB" id="1433863at2759"/>
<evidence type="ECO:0000313" key="10">
    <source>
        <dbReference type="Proteomes" id="UP000015453"/>
    </source>
</evidence>
<proteinExistence type="inferred from homology"/>
<evidence type="ECO:0000256" key="4">
    <source>
        <dbReference type="ARBA" id="ARBA00022821"/>
    </source>
</evidence>
<comment type="caution">
    <text evidence="9">The sequence shown here is derived from an EMBL/GenBank/DDBJ whole genome shotgun (WGS) entry which is preliminary data.</text>
</comment>
<keyword evidence="5 8" id="KW-1133">Transmembrane helix</keyword>
<feature type="transmembrane region" description="Helical" evidence="8">
    <location>
        <begin position="15"/>
        <end position="38"/>
    </location>
</feature>
<feature type="non-terminal residue" evidence="9">
    <location>
        <position position="154"/>
    </location>
</feature>
<dbReference type="EMBL" id="AUSU01002476">
    <property type="protein sequence ID" value="EPS68712.1"/>
    <property type="molecule type" value="Genomic_DNA"/>
</dbReference>
<evidence type="ECO:0000313" key="9">
    <source>
        <dbReference type="EMBL" id="EPS68712.1"/>
    </source>
</evidence>
<dbReference type="GO" id="GO:0016020">
    <property type="term" value="C:membrane"/>
    <property type="evidence" value="ECO:0007669"/>
    <property type="project" value="UniProtKB-SubCell"/>
</dbReference>
<protein>
    <recommendedName>
        <fullName evidence="11">MLO-like protein</fullName>
    </recommendedName>
</protein>
<sequence>MAGGGGQSLEETPTWAVAIVCFVLVAISIVIEHILHLIGEWLKKKNKKALYESLEKMKSGGTVMEDDEALAFDLQVQEAIAASLIDSEAVEIEVSGDVLPPEIQREMLEHYHSQHELNTIRLDFKRQIHDRAFANEVNALPDAVWCRTGDHLER</sequence>
<evidence type="ECO:0000256" key="5">
    <source>
        <dbReference type="ARBA" id="ARBA00022989"/>
    </source>
</evidence>
<evidence type="ECO:0000256" key="6">
    <source>
        <dbReference type="ARBA" id="ARBA00023136"/>
    </source>
</evidence>
<dbReference type="GO" id="GO:0006952">
    <property type="term" value="P:defense response"/>
    <property type="evidence" value="ECO:0007669"/>
    <property type="project" value="UniProtKB-KW"/>
</dbReference>
<dbReference type="PANTHER" id="PTHR31942:SF128">
    <property type="entry name" value="MLO-LIKE PROTEIN"/>
    <property type="match status" value="1"/>
</dbReference>
<dbReference type="PANTHER" id="PTHR31942">
    <property type="entry name" value="MLO-LIKE PROTEIN 1"/>
    <property type="match status" value="1"/>
</dbReference>
<evidence type="ECO:0000256" key="1">
    <source>
        <dbReference type="ARBA" id="ARBA00004141"/>
    </source>
</evidence>
<accession>S8E8C5</accession>
<keyword evidence="10" id="KW-1185">Reference proteome</keyword>
<reference evidence="9 10" key="1">
    <citation type="journal article" date="2013" name="BMC Genomics">
        <title>The miniature genome of a carnivorous plant Genlisea aurea contains a low number of genes and short non-coding sequences.</title>
        <authorList>
            <person name="Leushkin E.V."/>
            <person name="Sutormin R.A."/>
            <person name="Nabieva E.R."/>
            <person name="Penin A.A."/>
            <person name="Kondrashov A.S."/>
            <person name="Logacheva M.D."/>
        </authorList>
    </citation>
    <scope>NUCLEOTIDE SEQUENCE [LARGE SCALE GENOMIC DNA]</scope>
</reference>
<dbReference type="InterPro" id="IPR004326">
    <property type="entry name" value="Mlo"/>
</dbReference>
<evidence type="ECO:0000256" key="8">
    <source>
        <dbReference type="SAM" id="Phobius"/>
    </source>
</evidence>
<keyword evidence="3 8" id="KW-0812">Transmembrane</keyword>
<organism evidence="9 10">
    <name type="scientific">Genlisea aurea</name>
    <dbReference type="NCBI Taxonomy" id="192259"/>
    <lineage>
        <taxon>Eukaryota</taxon>
        <taxon>Viridiplantae</taxon>
        <taxon>Streptophyta</taxon>
        <taxon>Embryophyta</taxon>
        <taxon>Tracheophyta</taxon>
        <taxon>Spermatophyta</taxon>
        <taxon>Magnoliopsida</taxon>
        <taxon>eudicotyledons</taxon>
        <taxon>Gunneridae</taxon>
        <taxon>Pentapetalae</taxon>
        <taxon>asterids</taxon>
        <taxon>lamiids</taxon>
        <taxon>Lamiales</taxon>
        <taxon>Lentibulariaceae</taxon>
        <taxon>Genlisea</taxon>
    </lineage>
</organism>
<name>S8E8C5_9LAMI</name>
<keyword evidence="6 8" id="KW-0472">Membrane</keyword>
<dbReference type="Pfam" id="PF03094">
    <property type="entry name" value="Mlo"/>
    <property type="match status" value="1"/>
</dbReference>
<evidence type="ECO:0000256" key="2">
    <source>
        <dbReference type="ARBA" id="ARBA00006574"/>
    </source>
</evidence>
<evidence type="ECO:0000256" key="7">
    <source>
        <dbReference type="ARBA" id="ARBA00023265"/>
    </source>
</evidence>
<comment type="similarity">
    <text evidence="2">Belongs to the MLO family.</text>
</comment>
<dbReference type="Proteomes" id="UP000015453">
    <property type="component" value="Unassembled WGS sequence"/>
</dbReference>
<keyword evidence="7" id="KW-0568">Pathogenesis-related protein</keyword>
<comment type="subcellular location">
    <subcellularLocation>
        <location evidence="1">Membrane</location>
        <topology evidence="1">Multi-pass membrane protein</topology>
    </subcellularLocation>
</comment>